<keyword evidence="6 9" id="KW-0067">ATP-binding</keyword>
<evidence type="ECO:0000256" key="9">
    <source>
        <dbReference type="PROSITE-ProRule" id="PRU10141"/>
    </source>
</evidence>
<reference evidence="13" key="1">
    <citation type="submission" date="2023-05" db="EMBL/GenBank/DDBJ databases">
        <title>Nepenthes gracilis genome sequencing.</title>
        <authorList>
            <person name="Fukushima K."/>
        </authorList>
    </citation>
    <scope>NUCLEOTIDE SEQUENCE</scope>
    <source>
        <strain evidence="13">SING2019-196</strain>
    </source>
</reference>
<keyword evidence="4 9" id="KW-0547">Nucleotide-binding</keyword>
<evidence type="ECO:0000259" key="12">
    <source>
        <dbReference type="PROSITE" id="PS50011"/>
    </source>
</evidence>
<evidence type="ECO:0000313" key="14">
    <source>
        <dbReference type="Proteomes" id="UP001279734"/>
    </source>
</evidence>
<evidence type="ECO:0000256" key="1">
    <source>
        <dbReference type="ARBA" id="ARBA00012513"/>
    </source>
</evidence>
<comment type="similarity">
    <text evidence="10">Belongs to the protein kinase superfamily.</text>
</comment>
<dbReference type="InterPro" id="IPR000719">
    <property type="entry name" value="Prot_kinase_dom"/>
</dbReference>
<dbReference type="PROSITE" id="PS00108">
    <property type="entry name" value="PROTEIN_KINASE_ST"/>
    <property type="match status" value="1"/>
</dbReference>
<dbReference type="GO" id="GO:0004674">
    <property type="term" value="F:protein serine/threonine kinase activity"/>
    <property type="evidence" value="ECO:0007669"/>
    <property type="project" value="UniProtKB-KW"/>
</dbReference>
<keyword evidence="5" id="KW-0418">Kinase</keyword>
<dbReference type="SMART" id="SM00220">
    <property type="entry name" value="S_TKc"/>
    <property type="match status" value="1"/>
</dbReference>
<organism evidence="13 14">
    <name type="scientific">Nepenthes gracilis</name>
    <name type="common">Slender pitcher plant</name>
    <dbReference type="NCBI Taxonomy" id="150966"/>
    <lineage>
        <taxon>Eukaryota</taxon>
        <taxon>Viridiplantae</taxon>
        <taxon>Streptophyta</taxon>
        <taxon>Embryophyta</taxon>
        <taxon>Tracheophyta</taxon>
        <taxon>Spermatophyta</taxon>
        <taxon>Magnoliopsida</taxon>
        <taxon>eudicotyledons</taxon>
        <taxon>Gunneridae</taxon>
        <taxon>Pentapetalae</taxon>
        <taxon>Caryophyllales</taxon>
        <taxon>Nepenthaceae</taxon>
        <taxon>Nepenthes</taxon>
    </lineage>
</organism>
<keyword evidence="14" id="KW-1185">Reference proteome</keyword>
<keyword evidence="3" id="KW-0808">Transferase</keyword>
<name>A0AAD3P415_NEPGR</name>
<feature type="domain" description="Protein kinase" evidence="12">
    <location>
        <begin position="128"/>
        <end position="406"/>
    </location>
</feature>
<evidence type="ECO:0000256" key="5">
    <source>
        <dbReference type="ARBA" id="ARBA00022777"/>
    </source>
</evidence>
<gene>
    <name evidence="13" type="ORF">Nepgr_000139</name>
</gene>
<accession>A0AAD3P415</accession>
<evidence type="ECO:0000256" key="8">
    <source>
        <dbReference type="ARBA" id="ARBA00048679"/>
    </source>
</evidence>
<proteinExistence type="inferred from homology"/>
<dbReference type="PANTHER" id="PTHR46008">
    <property type="entry name" value="LEAF RUST 10 DISEASE-RESISTANCE LOCUS RECEPTOR-LIKE PROTEIN KINASE-LIKE 1.4"/>
    <property type="match status" value="1"/>
</dbReference>
<protein>
    <recommendedName>
        <fullName evidence="1">non-specific serine/threonine protein kinase</fullName>
        <ecNumber evidence="1">2.7.11.1</ecNumber>
    </recommendedName>
</protein>
<dbReference type="InterPro" id="IPR011009">
    <property type="entry name" value="Kinase-like_dom_sf"/>
</dbReference>
<evidence type="ECO:0000256" key="3">
    <source>
        <dbReference type="ARBA" id="ARBA00022679"/>
    </source>
</evidence>
<dbReference type="GO" id="GO:0005524">
    <property type="term" value="F:ATP binding"/>
    <property type="evidence" value="ECO:0007669"/>
    <property type="project" value="UniProtKB-UniRule"/>
</dbReference>
<evidence type="ECO:0000313" key="13">
    <source>
        <dbReference type="EMBL" id="GMG98299.1"/>
    </source>
</evidence>
<comment type="caution">
    <text evidence="13">The sequence shown here is derived from an EMBL/GenBank/DDBJ whole genome shotgun (WGS) entry which is preliminary data.</text>
</comment>
<comment type="catalytic activity">
    <reaction evidence="7">
        <text>L-threonyl-[protein] + ATP = O-phospho-L-threonyl-[protein] + ADP + H(+)</text>
        <dbReference type="Rhea" id="RHEA:46608"/>
        <dbReference type="Rhea" id="RHEA-COMP:11060"/>
        <dbReference type="Rhea" id="RHEA-COMP:11605"/>
        <dbReference type="ChEBI" id="CHEBI:15378"/>
        <dbReference type="ChEBI" id="CHEBI:30013"/>
        <dbReference type="ChEBI" id="CHEBI:30616"/>
        <dbReference type="ChEBI" id="CHEBI:61977"/>
        <dbReference type="ChEBI" id="CHEBI:456216"/>
        <dbReference type="EC" id="2.7.11.1"/>
    </reaction>
</comment>
<dbReference type="EC" id="2.7.11.1" evidence="1"/>
<dbReference type="PROSITE" id="PS50011">
    <property type="entry name" value="PROTEIN_KINASE_DOM"/>
    <property type="match status" value="1"/>
</dbReference>
<dbReference type="PROSITE" id="PS00107">
    <property type="entry name" value="PROTEIN_KINASE_ATP"/>
    <property type="match status" value="1"/>
</dbReference>
<evidence type="ECO:0000256" key="6">
    <source>
        <dbReference type="ARBA" id="ARBA00022840"/>
    </source>
</evidence>
<feature type="binding site" evidence="9">
    <location>
        <position position="156"/>
    </location>
    <ligand>
        <name>ATP</name>
        <dbReference type="ChEBI" id="CHEBI:30616"/>
    </ligand>
</feature>
<keyword evidence="2 10" id="KW-0723">Serine/threonine-protein kinase</keyword>
<feature type="compositionally biased region" description="Low complexity" evidence="11">
    <location>
        <begin position="62"/>
        <end position="87"/>
    </location>
</feature>
<evidence type="ECO:0000256" key="11">
    <source>
        <dbReference type="SAM" id="MobiDB-lite"/>
    </source>
</evidence>
<evidence type="ECO:0000256" key="4">
    <source>
        <dbReference type="ARBA" id="ARBA00022741"/>
    </source>
</evidence>
<dbReference type="Gene3D" id="3.30.200.20">
    <property type="entry name" value="Phosphorylase Kinase, domain 1"/>
    <property type="match status" value="1"/>
</dbReference>
<dbReference type="PANTHER" id="PTHR46008:SF48">
    <property type="entry name" value="PROTEIN KINASE DOMAIN-CONTAINING PROTEIN"/>
    <property type="match status" value="1"/>
</dbReference>
<dbReference type="InterPro" id="IPR017441">
    <property type="entry name" value="Protein_kinase_ATP_BS"/>
</dbReference>
<dbReference type="Pfam" id="PF00069">
    <property type="entry name" value="Pkinase"/>
    <property type="match status" value="1"/>
</dbReference>
<dbReference type="FunFam" id="1.10.510.10:FF:000300">
    <property type="entry name" value="Calmodulin-binding receptor-like cytoplasmic kinase 3"/>
    <property type="match status" value="1"/>
</dbReference>
<evidence type="ECO:0000256" key="10">
    <source>
        <dbReference type="RuleBase" id="RU000304"/>
    </source>
</evidence>
<dbReference type="Gene3D" id="1.10.510.10">
    <property type="entry name" value="Transferase(Phosphotransferase) domain 1"/>
    <property type="match status" value="1"/>
</dbReference>
<dbReference type="AlphaFoldDB" id="A0AAD3P415"/>
<evidence type="ECO:0000256" key="2">
    <source>
        <dbReference type="ARBA" id="ARBA00022527"/>
    </source>
</evidence>
<dbReference type="Proteomes" id="UP001279734">
    <property type="component" value="Unassembled WGS sequence"/>
</dbReference>
<comment type="catalytic activity">
    <reaction evidence="8">
        <text>L-seryl-[protein] + ATP = O-phospho-L-seryl-[protein] + ADP + H(+)</text>
        <dbReference type="Rhea" id="RHEA:17989"/>
        <dbReference type="Rhea" id="RHEA-COMP:9863"/>
        <dbReference type="Rhea" id="RHEA-COMP:11604"/>
        <dbReference type="ChEBI" id="CHEBI:15378"/>
        <dbReference type="ChEBI" id="CHEBI:29999"/>
        <dbReference type="ChEBI" id="CHEBI:30616"/>
        <dbReference type="ChEBI" id="CHEBI:83421"/>
        <dbReference type="ChEBI" id="CHEBI:456216"/>
        <dbReference type="EC" id="2.7.11.1"/>
    </reaction>
</comment>
<dbReference type="InterPro" id="IPR008271">
    <property type="entry name" value="Ser/Thr_kinase_AS"/>
</dbReference>
<feature type="region of interest" description="Disordered" evidence="11">
    <location>
        <begin position="59"/>
        <end position="87"/>
    </location>
</feature>
<dbReference type="EMBL" id="BSYO01000001">
    <property type="protein sequence ID" value="GMG98299.1"/>
    <property type="molecule type" value="Genomic_DNA"/>
</dbReference>
<dbReference type="SUPFAM" id="SSF56112">
    <property type="entry name" value="Protein kinase-like (PK-like)"/>
    <property type="match status" value="1"/>
</dbReference>
<evidence type="ECO:0000256" key="7">
    <source>
        <dbReference type="ARBA" id="ARBA00047899"/>
    </source>
</evidence>
<sequence length="457" mass="50993">MKNRTSAMQMKNSEGPYTDISNQLNKTKSILQQFKVVAKKIAGIFSIFIPKRKRETLSGVEAHGSGSRNASHASHASGSSFGFSTRSKSRSSSLVKLSDSFSSLNSTTGEVGLFNLSIEDIRRSTKDFSPEYIIGEGGFGTVYKGQLRDGSVVAIKRAKTKTDQYNNRLTAEFKSEIIALSKIEHLNLVRAYGYIEQRDERIIVVEYVSNGTLREHLDGTRGDGLELAVRLDIAIDVAHAITYLHTYTDPPIIHRDIKASNILLTDKLRAKVADFGFARLVPVDQSATHISTQIKGTAGYLDPEYLMTYQLTDKSDVYSFGVLLVELVTGRHPLEPNKGVKERLTTRWAMHKLKEGNPVIAMDLKLRRTPASVMAIEEMLKLSEQCLLSVRQSRPSMKKCAEKLWEIRKRFRDEQARVSCPSSAHHHSEGLLERDAGKNCKQSLGIGGRDERPFMSA</sequence>